<accession>A0A914Q4I8</accession>
<proteinExistence type="predicted"/>
<keyword evidence="1" id="KW-1185">Reference proteome</keyword>
<organism evidence="1 2">
    <name type="scientific">Panagrolaimus davidi</name>
    <dbReference type="NCBI Taxonomy" id="227884"/>
    <lineage>
        <taxon>Eukaryota</taxon>
        <taxon>Metazoa</taxon>
        <taxon>Ecdysozoa</taxon>
        <taxon>Nematoda</taxon>
        <taxon>Chromadorea</taxon>
        <taxon>Rhabditida</taxon>
        <taxon>Tylenchina</taxon>
        <taxon>Panagrolaimomorpha</taxon>
        <taxon>Panagrolaimoidea</taxon>
        <taxon>Panagrolaimidae</taxon>
        <taxon>Panagrolaimus</taxon>
    </lineage>
</organism>
<dbReference type="WBParaSite" id="PDA_v2.g25774.t1">
    <property type="protein sequence ID" value="PDA_v2.g25774.t1"/>
    <property type="gene ID" value="PDA_v2.g25774"/>
</dbReference>
<dbReference type="AlphaFoldDB" id="A0A914Q4I8"/>
<protein>
    <submittedName>
        <fullName evidence="2">Uncharacterized protein</fullName>
    </submittedName>
</protein>
<evidence type="ECO:0000313" key="1">
    <source>
        <dbReference type="Proteomes" id="UP000887578"/>
    </source>
</evidence>
<dbReference type="Proteomes" id="UP000887578">
    <property type="component" value="Unplaced"/>
</dbReference>
<evidence type="ECO:0000313" key="2">
    <source>
        <dbReference type="WBParaSite" id="PDA_v2.g25774.t1"/>
    </source>
</evidence>
<sequence>MDFQGFNCSFNETSSDGLWNTNYGSYQNFVSNDSFGTHLSSPKNLWNNSNNTVSPSIITSIPSLSDQFSWSNVIDKAHDEVQHDIQNGNTPDY</sequence>
<name>A0A914Q4I8_9BILA</name>
<reference evidence="2" key="1">
    <citation type="submission" date="2022-11" db="UniProtKB">
        <authorList>
            <consortium name="WormBaseParasite"/>
        </authorList>
    </citation>
    <scope>IDENTIFICATION</scope>
</reference>